<sequence>MAVDAIESKLDEIQQWAADRPVDRDELRLALELARDHLGHATPGAFVAGDIDELLLEIYPSRVLIPSEADAVHVVEAVRDLVSFLGETTESPSELLTELEDAVPEFFESVRENMPAGNGLIDLLEELGLPTDELPGVRLPGEEELLLAARQSELLAKAYELAEWAADGKPIDVHSELLTEEAATAAQQALGIADRLHLIVLQDLAEFTGFASTESGSLARGARFGQWPDGDEVAEIWQTGFVSILGFVLDRAADVHGYEIDFSDVAPNLLIMMFLARDIGVPYEEISDVIHELTEPEWHGYAEAHGDPAQLLVEVLTRLGAVEVVGEHVRYTPLALSSVREQMIANGVEIPLLPPAEEMTAQDLASLAVVLQSAEMQSEVSAWLAVREAVPAARELLAVAANGSARVRVWATNAVNELGDDVKPVWRELLGDDVLGPYAKYALAEEDLEVTELGWITIDSLSLFVEAAEQGVLDETHVLAQLLPAGHEEELLEAMWRLPHPEVAEVLHLVGTHHPDKKVAKYARKAAHKATTFHTNS</sequence>
<dbReference type="AlphaFoldDB" id="A0A0N9HX11"/>
<dbReference type="RefSeq" id="WP_054288410.1">
    <property type="nucleotide sequence ID" value="NZ_CP012752.1"/>
</dbReference>
<gene>
    <name evidence="1" type="ORF">AOZ06_05405</name>
</gene>
<dbReference type="EMBL" id="CP012752">
    <property type="protein sequence ID" value="ALG06436.1"/>
    <property type="molecule type" value="Genomic_DNA"/>
</dbReference>
<protein>
    <submittedName>
        <fullName evidence="1">Uncharacterized protein</fullName>
    </submittedName>
</protein>
<dbReference type="OrthoDB" id="3848264at2"/>
<reference evidence="1 2" key="1">
    <citation type="submission" date="2015-07" db="EMBL/GenBank/DDBJ databases">
        <title>Genome sequencing of Kibdelosporangium phytohabitans.</title>
        <authorList>
            <person name="Qin S."/>
            <person name="Xing K."/>
        </authorList>
    </citation>
    <scope>NUCLEOTIDE SEQUENCE [LARGE SCALE GENOMIC DNA]</scope>
    <source>
        <strain evidence="1 2">KLBMP1111</strain>
    </source>
</reference>
<evidence type="ECO:0000313" key="1">
    <source>
        <dbReference type="EMBL" id="ALG06436.1"/>
    </source>
</evidence>
<dbReference type="Proteomes" id="UP000063699">
    <property type="component" value="Chromosome"/>
</dbReference>
<evidence type="ECO:0000313" key="2">
    <source>
        <dbReference type="Proteomes" id="UP000063699"/>
    </source>
</evidence>
<dbReference type="STRING" id="860235.AOZ06_05405"/>
<dbReference type="KEGG" id="kphy:AOZ06_05405"/>
<organism evidence="1 2">
    <name type="scientific">Kibdelosporangium phytohabitans</name>
    <dbReference type="NCBI Taxonomy" id="860235"/>
    <lineage>
        <taxon>Bacteria</taxon>
        <taxon>Bacillati</taxon>
        <taxon>Actinomycetota</taxon>
        <taxon>Actinomycetes</taxon>
        <taxon>Pseudonocardiales</taxon>
        <taxon>Pseudonocardiaceae</taxon>
        <taxon>Kibdelosporangium</taxon>
    </lineage>
</organism>
<accession>A0A0N9HX11</accession>
<name>A0A0N9HX11_9PSEU</name>
<keyword evidence="2" id="KW-1185">Reference proteome</keyword>
<proteinExistence type="predicted"/>